<protein>
    <submittedName>
        <fullName evidence="2">Uncharacterized protein</fullName>
    </submittedName>
</protein>
<dbReference type="AlphaFoldDB" id="A0A401SG84"/>
<reference evidence="2 3" key="1">
    <citation type="journal article" date="2018" name="Nat. Ecol. Evol.">
        <title>Shark genomes provide insights into elasmobranch evolution and the origin of vertebrates.</title>
        <authorList>
            <person name="Hara Y"/>
            <person name="Yamaguchi K"/>
            <person name="Onimaru K"/>
            <person name="Kadota M"/>
            <person name="Koyanagi M"/>
            <person name="Keeley SD"/>
            <person name="Tatsumi K"/>
            <person name="Tanaka K"/>
            <person name="Motone F"/>
            <person name="Kageyama Y"/>
            <person name="Nozu R"/>
            <person name="Adachi N"/>
            <person name="Nishimura O"/>
            <person name="Nakagawa R"/>
            <person name="Tanegashima C"/>
            <person name="Kiyatake I"/>
            <person name="Matsumoto R"/>
            <person name="Murakumo K"/>
            <person name="Nishida K"/>
            <person name="Terakita A"/>
            <person name="Kuratani S"/>
            <person name="Sato K"/>
            <person name="Hyodo S Kuraku.S."/>
        </authorList>
    </citation>
    <scope>NUCLEOTIDE SEQUENCE [LARGE SCALE GENOMIC DNA]</scope>
</reference>
<evidence type="ECO:0000313" key="2">
    <source>
        <dbReference type="EMBL" id="GCC29384.1"/>
    </source>
</evidence>
<dbReference type="EMBL" id="BEZZ01000248">
    <property type="protein sequence ID" value="GCC29384.1"/>
    <property type="molecule type" value="Genomic_DNA"/>
</dbReference>
<organism evidence="2 3">
    <name type="scientific">Chiloscyllium punctatum</name>
    <name type="common">Brownbanded bambooshark</name>
    <name type="synonym">Hemiscyllium punctatum</name>
    <dbReference type="NCBI Taxonomy" id="137246"/>
    <lineage>
        <taxon>Eukaryota</taxon>
        <taxon>Metazoa</taxon>
        <taxon>Chordata</taxon>
        <taxon>Craniata</taxon>
        <taxon>Vertebrata</taxon>
        <taxon>Chondrichthyes</taxon>
        <taxon>Elasmobranchii</taxon>
        <taxon>Galeomorphii</taxon>
        <taxon>Galeoidea</taxon>
        <taxon>Orectolobiformes</taxon>
        <taxon>Hemiscylliidae</taxon>
        <taxon>Chiloscyllium</taxon>
    </lineage>
</organism>
<dbReference type="Proteomes" id="UP000287033">
    <property type="component" value="Unassembled WGS sequence"/>
</dbReference>
<feature type="compositionally biased region" description="Polar residues" evidence="1">
    <location>
        <begin position="172"/>
        <end position="190"/>
    </location>
</feature>
<gene>
    <name evidence="2" type="ORF">chiPu_0007826</name>
</gene>
<name>A0A401SG84_CHIPU</name>
<accession>A0A401SG84</accession>
<feature type="compositionally biased region" description="Polar residues" evidence="1">
    <location>
        <begin position="201"/>
        <end position="243"/>
    </location>
</feature>
<feature type="compositionally biased region" description="Low complexity" evidence="1">
    <location>
        <begin position="127"/>
        <end position="138"/>
    </location>
</feature>
<feature type="region of interest" description="Disordered" evidence="1">
    <location>
        <begin position="364"/>
        <end position="383"/>
    </location>
</feature>
<sequence>MSEIENMNVEKTEETPPDSTDVDPGLNVMEQVDILCAATVDSPDRTPENNSHIQIQAKDLDQTLDQLEILVKSETEAITEPQPEAQSETLQEVEMEPRTQSESQPEGHAQPMASEETQSKAWSEAMVQIQAAVQQVQHEAQDQDQTEDLGQAQVVPLNQAHEEAEDQVEAETCNQAQTEVQDQIQLQASDQAHREAPEQVQPETWHQVQPDNWDQAQEGQGHVQQEAQDQVQTKDQAPEQAQPQGLDPVLSEVWDQAQQEAQDQAQTEAWDQVQFEPEAQTAIQPKAETWQSETHDEEQELMSDAESQTEACVEPEDQAESQFQMENKLDTEIKEETQQWIEFVPNSSMEIASCNTQLEIPEELDTQSTSSQGSEEELRPKDTCSITSVKSMEQIGSSSQFQLQAQVHPNIQYPPTYQLQFPNQNQPETQVFPKVGLKARKGLVGNHYFTSQMIKRVSMALKRNRNQVCPPSDVNYFVQTDTTEALNQSPYMMEEIPNAARDQHNSNCSCWKRNANRIFCMGRLRSNDVKSCFTNHCELQRNQVTETFHSTFVNPEKVIEDRSRRNLCVVSFKAPTIQRLGCAHFTKPTIRQKDLNNIGR</sequence>
<proteinExistence type="predicted"/>
<keyword evidence="3" id="KW-1185">Reference proteome</keyword>
<comment type="caution">
    <text evidence="2">The sequence shown here is derived from an EMBL/GenBank/DDBJ whole genome shotgun (WGS) entry which is preliminary data.</text>
</comment>
<feature type="compositionally biased region" description="Low complexity" evidence="1">
    <location>
        <begin position="254"/>
        <end position="272"/>
    </location>
</feature>
<evidence type="ECO:0000313" key="3">
    <source>
        <dbReference type="Proteomes" id="UP000287033"/>
    </source>
</evidence>
<evidence type="ECO:0000256" key="1">
    <source>
        <dbReference type="SAM" id="MobiDB-lite"/>
    </source>
</evidence>
<feature type="region of interest" description="Disordered" evidence="1">
    <location>
        <begin position="1"/>
        <end position="25"/>
    </location>
</feature>
<feature type="region of interest" description="Disordered" evidence="1">
    <location>
        <begin position="72"/>
        <end position="306"/>
    </location>
</feature>